<evidence type="ECO:0000313" key="13">
    <source>
        <dbReference type="Proteomes" id="UP001497472"/>
    </source>
</evidence>
<feature type="region of interest" description="Disordered" evidence="9">
    <location>
        <begin position="169"/>
        <end position="202"/>
    </location>
</feature>
<reference evidence="12 13" key="1">
    <citation type="submission" date="2023-11" db="EMBL/GenBank/DDBJ databases">
        <authorList>
            <person name="Okamura Y."/>
        </authorList>
    </citation>
    <scope>NUCLEOTIDE SEQUENCE [LARGE SCALE GENOMIC DNA]</scope>
</reference>
<evidence type="ECO:0000256" key="8">
    <source>
        <dbReference type="ARBA" id="ARBA00023319"/>
    </source>
</evidence>
<organism evidence="12 13">
    <name type="scientific">Leptosia nina</name>
    <dbReference type="NCBI Taxonomy" id="320188"/>
    <lineage>
        <taxon>Eukaryota</taxon>
        <taxon>Metazoa</taxon>
        <taxon>Ecdysozoa</taxon>
        <taxon>Arthropoda</taxon>
        <taxon>Hexapoda</taxon>
        <taxon>Insecta</taxon>
        <taxon>Pterygota</taxon>
        <taxon>Neoptera</taxon>
        <taxon>Endopterygota</taxon>
        <taxon>Lepidoptera</taxon>
        <taxon>Glossata</taxon>
        <taxon>Ditrysia</taxon>
        <taxon>Papilionoidea</taxon>
        <taxon>Pieridae</taxon>
        <taxon>Pierinae</taxon>
        <taxon>Leptosia</taxon>
    </lineage>
</organism>
<evidence type="ECO:0000256" key="2">
    <source>
        <dbReference type="ARBA" id="ARBA00022692"/>
    </source>
</evidence>
<dbReference type="GO" id="GO:0016020">
    <property type="term" value="C:membrane"/>
    <property type="evidence" value="ECO:0007669"/>
    <property type="project" value="UniProtKB-SubCell"/>
</dbReference>
<evidence type="ECO:0000256" key="6">
    <source>
        <dbReference type="ARBA" id="ARBA00023136"/>
    </source>
</evidence>
<dbReference type="PROSITE" id="PS50853">
    <property type="entry name" value="FN3"/>
    <property type="match status" value="1"/>
</dbReference>
<keyword evidence="8" id="KW-0393">Immunoglobulin domain</keyword>
<feature type="domain" description="Fibronectin type-III" evidence="11">
    <location>
        <begin position="9"/>
        <end position="101"/>
    </location>
</feature>
<dbReference type="Proteomes" id="UP001497472">
    <property type="component" value="Unassembled WGS sequence"/>
</dbReference>
<comment type="caution">
    <text evidence="12">The sequence shown here is derived from an EMBL/GenBank/DDBJ whole genome shotgun (WGS) entry which is preliminary data.</text>
</comment>
<evidence type="ECO:0000313" key="12">
    <source>
        <dbReference type="EMBL" id="CAK1540389.1"/>
    </source>
</evidence>
<dbReference type="AlphaFoldDB" id="A0AAV1IW81"/>
<evidence type="ECO:0000256" key="1">
    <source>
        <dbReference type="ARBA" id="ARBA00004167"/>
    </source>
</evidence>
<keyword evidence="5 10" id="KW-1133">Transmembrane helix</keyword>
<keyword evidence="6 10" id="KW-0472">Membrane</keyword>
<dbReference type="EMBL" id="CAVLEF010000001">
    <property type="protein sequence ID" value="CAK1540389.1"/>
    <property type="molecule type" value="Genomic_DNA"/>
</dbReference>
<dbReference type="Gene3D" id="2.60.40.10">
    <property type="entry name" value="Immunoglobulins"/>
    <property type="match status" value="1"/>
</dbReference>
<dbReference type="Pfam" id="PF25059">
    <property type="entry name" value="FN3_DSCAM-DSCAML_C"/>
    <property type="match status" value="1"/>
</dbReference>
<gene>
    <name evidence="12" type="ORF">LNINA_LOCUS447</name>
</gene>
<proteinExistence type="predicted"/>
<evidence type="ECO:0000256" key="4">
    <source>
        <dbReference type="ARBA" id="ARBA00022889"/>
    </source>
</evidence>
<evidence type="ECO:0000256" key="3">
    <source>
        <dbReference type="ARBA" id="ARBA00022729"/>
    </source>
</evidence>
<feature type="compositionally biased region" description="Low complexity" evidence="9">
    <location>
        <begin position="337"/>
        <end position="346"/>
    </location>
</feature>
<feature type="compositionally biased region" description="Polar residues" evidence="9">
    <location>
        <begin position="185"/>
        <end position="195"/>
    </location>
</feature>
<keyword evidence="7" id="KW-1015">Disulfide bond</keyword>
<comment type="subcellular location">
    <subcellularLocation>
        <location evidence="1">Membrane</location>
        <topology evidence="1">Single-pass membrane protein</topology>
    </subcellularLocation>
</comment>
<keyword evidence="13" id="KW-1185">Reference proteome</keyword>
<feature type="compositionally biased region" description="Basic and acidic residues" evidence="9">
    <location>
        <begin position="169"/>
        <end position="183"/>
    </location>
</feature>
<protein>
    <recommendedName>
        <fullName evidence="11">Fibronectin type-III domain-containing protein</fullName>
    </recommendedName>
</protein>
<keyword evidence="3" id="KW-0732">Signal</keyword>
<dbReference type="InterPro" id="IPR056754">
    <property type="entry name" value="DSCAM/DSCAML_C"/>
</dbReference>
<feature type="transmembrane region" description="Helical" evidence="10">
    <location>
        <begin position="125"/>
        <end position="147"/>
    </location>
</feature>
<name>A0AAV1IW81_9NEOP</name>
<feature type="region of interest" description="Disordered" evidence="9">
    <location>
        <begin position="261"/>
        <end position="295"/>
    </location>
</feature>
<dbReference type="InterPro" id="IPR013783">
    <property type="entry name" value="Ig-like_fold"/>
</dbReference>
<evidence type="ECO:0000256" key="10">
    <source>
        <dbReference type="SAM" id="Phobius"/>
    </source>
</evidence>
<dbReference type="SUPFAM" id="SSF49265">
    <property type="entry name" value="Fibronectin type III"/>
    <property type="match status" value="1"/>
</dbReference>
<feature type="region of interest" description="Disordered" evidence="9">
    <location>
        <begin position="328"/>
        <end position="354"/>
    </location>
</feature>
<dbReference type="InterPro" id="IPR036116">
    <property type="entry name" value="FN3_sf"/>
</dbReference>
<evidence type="ECO:0000256" key="5">
    <source>
        <dbReference type="ARBA" id="ARBA00022989"/>
    </source>
</evidence>
<sequence length="387" mass="42095">MKFFDGPKAPKPEEHVHMNSTAVKVNFYAWRDGGCPILGFRVAYRRAGDEHWIKVGETLSAASHVLGDLTPGTWYEVMVEAWSDAGVERVTLLADTHTLAGGRIPPLQTASPPVGSARSAGLRTVLVSCAASAVVIVAALAALLCLLHGRRKLFCFSSDHYLRDNRKLSESNEAEREKLREGQKLYSSSSINGNEKSNDDSSAELYEISPYATFGGAAAHSLQFRTLARRDDDAPAPHRRRRACDHYRYDESSLSKCSTVEARHRLRAPPAPPGWRERSDSDDYSDSAANTTTKGNHYDQSFSPLLLGFLIIINITINKKNVTLQGSGGSGGGSAYGSGRRTASSGGPAGSDGLSGCFAPIPPDISSLIDKYQQRKEQERRECTIHV</sequence>
<evidence type="ECO:0000256" key="7">
    <source>
        <dbReference type="ARBA" id="ARBA00023157"/>
    </source>
</evidence>
<keyword evidence="2 10" id="KW-0812">Transmembrane</keyword>
<dbReference type="CDD" id="cd00063">
    <property type="entry name" value="FN3"/>
    <property type="match status" value="1"/>
</dbReference>
<dbReference type="InterPro" id="IPR003961">
    <property type="entry name" value="FN3_dom"/>
</dbReference>
<dbReference type="GO" id="GO:0007155">
    <property type="term" value="P:cell adhesion"/>
    <property type="evidence" value="ECO:0007669"/>
    <property type="project" value="UniProtKB-KW"/>
</dbReference>
<evidence type="ECO:0000256" key="9">
    <source>
        <dbReference type="SAM" id="MobiDB-lite"/>
    </source>
</evidence>
<keyword evidence="4" id="KW-0130">Cell adhesion</keyword>
<accession>A0AAV1IW81</accession>
<evidence type="ECO:0000259" key="11">
    <source>
        <dbReference type="PROSITE" id="PS50853"/>
    </source>
</evidence>